<feature type="compositionally biased region" description="Pro residues" evidence="1">
    <location>
        <begin position="498"/>
        <end position="514"/>
    </location>
</feature>
<keyword evidence="4" id="KW-1185">Reference proteome</keyword>
<feature type="compositionally biased region" description="Gly residues" evidence="1">
    <location>
        <begin position="522"/>
        <end position="537"/>
    </location>
</feature>
<feature type="compositionally biased region" description="Low complexity" evidence="1">
    <location>
        <begin position="480"/>
        <end position="497"/>
    </location>
</feature>
<dbReference type="RefSeq" id="XP_012769097.1">
    <property type="nucleotide sequence ID" value="XM_012913643.1"/>
</dbReference>
<keyword evidence="2" id="KW-1133">Transmembrane helix</keyword>
<dbReference type="VEuPathDB" id="PiroplasmaDB:BBBOND_0308150"/>
<proteinExistence type="predicted"/>
<gene>
    <name evidence="3" type="ORF">BBBOND_0308150</name>
</gene>
<dbReference type="EMBL" id="LK391709">
    <property type="protein sequence ID" value="CDR96911.1"/>
    <property type="molecule type" value="Genomic_DNA"/>
</dbReference>
<feature type="region of interest" description="Disordered" evidence="1">
    <location>
        <begin position="369"/>
        <end position="708"/>
    </location>
</feature>
<name>A0A061D897_BABBI</name>
<feature type="compositionally biased region" description="Low complexity" evidence="1">
    <location>
        <begin position="456"/>
        <end position="469"/>
    </location>
</feature>
<feature type="compositionally biased region" description="Low complexity" evidence="1">
    <location>
        <begin position="414"/>
        <end position="426"/>
    </location>
</feature>
<dbReference type="GeneID" id="24565452"/>
<keyword evidence="2" id="KW-0812">Transmembrane</keyword>
<feature type="compositionally biased region" description="Polar residues" evidence="1">
    <location>
        <begin position="554"/>
        <end position="563"/>
    </location>
</feature>
<evidence type="ECO:0000256" key="1">
    <source>
        <dbReference type="SAM" id="MobiDB-lite"/>
    </source>
</evidence>
<dbReference type="KEGG" id="bbig:BBBOND_0308150"/>
<dbReference type="Proteomes" id="UP000033188">
    <property type="component" value="Chromosome 3"/>
</dbReference>
<dbReference type="STRING" id="5866.A0A061D897"/>
<feature type="compositionally biased region" description="Low complexity" evidence="1">
    <location>
        <begin position="640"/>
        <end position="668"/>
    </location>
</feature>
<evidence type="ECO:0000256" key="2">
    <source>
        <dbReference type="SAM" id="Phobius"/>
    </source>
</evidence>
<feature type="region of interest" description="Disordered" evidence="1">
    <location>
        <begin position="756"/>
        <end position="778"/>
    </location>
</feature>
<accession>A0A061D897</accession>
<feature type="compositionally biased region" description="Gly residues" evidence="1">
    <location>
        <begin position="630"/>
        <end position="639"/>
    </location>
</feature>
<reference evidence="4" key="1">
    <citation type="journal article" date="2014" name="Nucleic Acids Res.">
        <title>The evolutionary dynamics of variant antigen genes in Babesia reveal a history of genomic innovation underlying host-parasite interaction.</title>
        <authorList>
            <person name="Jackson A.P."/>
            <person name="Otto T.D."/>
            <person name="Darby A."/>
            <person name="Ramaprasad A."/>
            <person name="Xia D."/>
            <person name="Echaide I.E."/>
            <person name="Farber M."/>
            <person name="Gahlot S."/>
            <person name="Gamble J."/>
            <person name="Gupta D."/>
            <person name="Gupta Y."/>
            <person name="Jackson L."/>
            <person name="Malandrin L."/>
            <person name="Malas T.B."/>
            <person name="Moussa E."/>
            <person name="Nair M."/>
            <person name="Reid A.J."/>
            <person name="Sanders M."/>
            <person name="Sharma J."/>
            <person name="Tracey A."/>
            <person name="Quail M.A."/>
            <person name="Weir W."/>
            <person name="Wastling J.M."/>
            <person name="Hall N."/>
            <person name="Willadsen P."/>
            <person name="Lingelbach K."/>
            <person name="Shiels B."/>
            <person name="Tait A."/>
            <person name="Berriman M."/>
            <person name="Allred D.R."/>
            <person name="Pain A."/>
        </authorList>
    </citation>
    <scope>NUCLEOTIDE SEQUENCE [LARGE SCALE GENOMIC DNA]</scope>
    <source>
        <strain evidence="4">Bond</strain>
    </source>
</reference>
<keyword evidence="2" id="KW-0472">Membrane</keyword>
<sequence>MSGHGVTLDTLKECFEFLEWLNGGQGQKNNVVNAFMTKLRPYYGSNSQFKKQLQNRYVNFVKNVASLHKKLSSQQVSRRGTYKVTPRDANQILDALLECTPKFLAALSFIQYHVDATFRDVGGGDWALQSPKSRDFQEFLTTGNNIIRGGFDAMELGNVKGGTLVEDLKTILNKYGARGNPVHDHFRNVILTTLGKSLDAVNTGNAVFLLPVFCELVIGDPDGNKYKSSVEKAIGTNTICWTDLKDHCQLLKEHIDQLTAAGFSATGIAFKPKEPVKFVTKAAEWCKANLSKAAGELGKMIPPSIRSTAELQSYAKDKLYPNGFIFDGSKPRVWAKSSNLNKWDPIFQKFVQLDETLRTLKEILEGTYNKSCTAPSSPKPQPSHVKVPEAPKEVVPEKKVPASPGTEAVKPVVTKAEAAKPTATKTEATKTEAAKPQAKNAGGSTDQNTSQSGAKPGTSSVGTPSSPHPGGTGAPGPPGTGTTKSSPPKDTVQKQQSPSPPQPALPPAVSPPGAPAAAGSPGKPGSGGGSTKGGGDAGQKAAASPAPKPQTPSDTSSRPQSSVVPAPDGVPSTGSGQGLPGAVQPGGNGRGKDTQGGGLKTQQPAGSPPTAHPQTPNVQSAGSPSPGVPAPGGGSGTSGTGSTSGATQQSGPTTSQNSTVATTTTSAGPGTGAGGGAGGGGSSNSQTQAQCPSHMRSERKGTETYCHPSVTLTRRPDFKVSNPDEVWNAIQSKTLPSYITTAANNHTTTQYKTVSTSVNHPNHTTQGSFQHPTDGRNRHAKPYYVPADGRPRKGVMGIRDVPSLDFDGESIPDKSLKRVQQEMRRNGELGKKRVAVKVRAKHDQALRDVQDRWNKDAEKIKTEDKEWRKRQEAGKLLKQSDDYAIVQQERKRAAAEALQKKLDDHRIAQEEELKKIQSAPSVDLDGSQPIYQYPYVINNHQDDFLSMYSVDGGVIPDPYKDQNDSERKRKSDDALHDILTEKQLQLALNLETEQKFKDARDVELQKFLHHVQDQSTAAEGLVSGKIVTPSQPESYKYQAFTVADGTPMVDKRHLQEDDIGKLQRKSAGDDWNDYVQRRKESLDKEEKRHRDEVAKKNSDAIEAIKSMGIPQVITEHAPRRPSPILYELPHFDIQVAKHTLPDDDLDFDLDFDDDSTHITNETPTDFVDPPFPAISFNIPPPGPEQPLPPPEDFSPDIISRPDLKMCIAPWMNQTKTGDSPDIPETELFPSQAPRTVRDMLTWLAGLRNPKHHDTLKQCIKRAFGGLHDDPSQLALSVNGSYVRPTDVFDILQLTAMFAGSVLTAIAPNWRASVATRTVQPKSSDEPDCCALLCQLRDYVYACCHQLQFLKSQCSRDKLSGGWQDCGYGSDITASKSPLQAFLTDGWDSDFDTHPFDPCNLCHKSRVRMGFQANDLPKSSQQGSAISSILTPSCGGDDPLLTLCSYLNCLTRRTPRTTGELVSFFHHFGIELHDFDQSKLSKLGTSLCNPHPDCPDWDRLKNSSLHAVKGIRGTEALISKHNSNHNNEHPRTLSTLVGCSSATANCPQHCSPITYRAYALYSQSFAHTYLSWTVYLPDSLRESLEKLHYDLKKHVSIKCSSLYLCSTALPLLYTHGITPPEMGLQSPLKCADVISKLKEIVNGGPIASLMTAMDNFLYNIREPFIFTLVALWSTALLVLANTMLYRLDVLHIRSHLIRTKASHHIDVKALLTKGRKMLSLYKDVDYFDEDPIGQLAL</sequence>
<evidence type="ECO:0000313" key="3">
    <source>
        <dbReference type="EMBL" id="CDR96911.1"/>
    </source>
</evidence>
<organism evidence="3 4">
    <name type="scientific">Babesia bigemina</name>
    <dbReference type="NCBI Taxonomy" id="5866"/>
    <lineage>
        <taxon>Eukaryota</taxon>
        <taxon>Sar</taxon>
        <taxon>Alveolata</taxon>
        <taxon>Apicomplexa</taxon>
        <taxon>Aconoidasida</taxon>
        <taxon>Piroplasmida</taxon>
        <taxon>Babesiidae</taxon>
        <taxon>Babesia</taxon>
    </lineage>
</organism>
<feature type="compositionally biased region" description="Polar residues" evidence="1">
    <location>
        <begin position="442"/>
        <end position="453"/>
    </location>
</feature>
<feature type="transmembrane region" description="Helical" evidence="2">
    <location>
        <begin position="1663"/>
        <end position="1684"/>
    </location>
</feature>
<feature type="compositionally biased region" description="Gly residues" evidence="1">
    <location>
        <begin position="575"/>
        <end position="599"/>
    </location>
</feature>
<evidence type="ECO:0008006" key="5">
    <source>
        <dbReference type="Google" id="ProtNLM"/>
    </source>
</evidence>
<feature type="compositionally biased region" description="Polar residues" evidence="1">
    <location>
        <begin position="756"/>
        <end position="771"/>
    </location>
</feature>
<evidence type="ECO:0000313" key="4">
    <source>
        <dbReference type="Proteomes" id="UP000033188"/>
    </source>
</evidence>
<feature type="compositionally biased region" description="Gly residues" evidence="1">
    <location>
        <begin position="669"/>
        <end position="682"/>
    </location>
</feature>
<protein>
    <recommendedName>
        <fullName evidence="5">Ribosome-binding protein 1</fullName>
    </recommendedName>
</protein>
<feature type="compositionally biased region" description="Basic and acidic residues" evidence="1">
    <location>
        <begin position="386"/>
        <end position="400"/>
    </location>
</feature>